<dbReference type="PANTHER" id="PTHR44298:SF1">
    <property type="entry name" value="DNAJ HOMOLOG SUBFAMILY B MEMBER 11"/>
    <property type="match status" value="1"/>
</dbReference>
<dbReference type="STRING" id="543379.A0A232EU23"/>
<dbReference type="PROSITE" id="PS50076">
    <property type="entry name" value="DNAJ_2"/>
    <property type="match status" value="1"/>
</dbReference>
<dbReference type="SUPFAM" id="SSF46565">
    <property type="entry name" value="Chaperone J-domain"/>
    <property type="match status" value="1"/>
</dbReference>
<dbReference type="InterPro" id="IPR001623">
    <property type="entry name" value="DnaJ_domain"/>
</dbReference>
<evidence type="ECO:0000259" key="4">
    <source>
        <dbReference type="PROSITE" id="PS50076"/>
    </source>
</evidence>
<dbReference type="OrthoDB" id="550424at2759"/>
<evidence type="ECO:0000313" key="6">
    <source>
        <dbReference type="Proteomes" id="UP000215335"/>
    </source>
</evidence>
<sequence>MAGFRFFWLIILNLLLCLVACLAGRDFYAILGLSRSASTHAIKKAYRRLAKELHPDKNKNDPESSKKFQDLGAAYEVLSDEEKRAMYDKCGEDCLKKDGMMNNHDPFASFFGDFDFHFGGESHNQHQTPKGSNVVVDLSVTLEELYSGNFVEITRNKPVMKTAKGTRKCNCRQELVTRNLGNGRFQMMQQTVCSECPNVIFVNEERTLEVEIEPGMVDGQETKFTAEGEPHLDGEPGDLIIKIKTQPHPVFERRGDDLYTNVTISLQDALVGFTLEITHLDGHKVTIQRDKITKPGARMRKKGEGMPNYDNNNLHGTLFITFDIAFPETELSETEKEDIRKLLDQSSVNRIYNGIGGN</sequence>
<feature type="chain" id="PRO_5011235814" description="J domain-containing protein" evidence="3">
    <location>
        <begin position="24"/>
        <end position="358"/>
    </location>
</feature>
<dbReference type="Pfam" id="PF00226">
    <property type="entry name" value="DnaJ"/>
    <property type="match status" value="1"/>
</dbReference>
<feature type="domain" description="J" evidence="4">
    <location>
        <begin position="26"/>
        <end position="91"/>
    </location>
</feature>
<dbReference type="InterPro" id="IPR051736">
    <property type="entry name" value="DnaJ-B11-like"/>
</dbReference>
<dbReference type="InterPro" id="IPR036869">
    <property type="entry name" value="J_dom_sf"/>
</dbReference>
<evidence type="ECO:0000256" key="2">
    <source>
        <dbReference type="ARBA" id="ARBA00023180"/>
    </source>
</evidence>
<name>A0A232EU23_9HYME</name>
<dbReference type="PRINTS" id="PR00625">
    <property type="entry name" value="JDOMAIN"/>
</dbReference>
<dbReference type="SUPFAM" id="SSF49493">
    <property type="entry name" value="HSP40/DnaJ peptide-binding domain"/>
    <property type="match status" value="2"/>
</dbReference>
<dbReference type="Gene3D" id="2.60.260.20">
    <property type="entry name" value="Urease metallochaperone UreE, N-terminal domain"/>
    <property type="match status" value="2"/>
</dbReference>
<keyword evidence="1 3" id="KW-0732">Signal</keyword>
<organism evidence="5 6">
    <name type="scientific">Trichomalopsis sarcophagae</name>
    <dbReference type="NCBI Taxonomy" id="543379"/>
    <lineage>
        <taxon>Eukaryota</taxon>
        <taxon>Metazoa</taxon>
        <taxon>Ecdysozoa</taxon>
        <taxon>Arthropoda</taxon>
        <taxon>Hexapoda</taxon>
        <taxon>Insecta</taxon>
        <taxon>Pterygota</taxon>
        <taxon>Neoptera</taxon>
        <taxon>Endopterygota</taxon>
        <taxon>Hymenoptera</taxon>
        <taxon>Apocrita</taxon>
        <taxon>Proctotrupomorpha</taxon>
        <taxon>Chalcidoidea</taxon>
        <taxon>Pteromalidae</taxon>
        <taxon>Pteromalinae</taxon>
        <taxon>Trichomalopsis</taxon>
    </lineage>
</organism>
<dbReference type="CDD" id="cd10747">
    <property type="entry name" value="DnaJ_C"/>
    <property type="match status" value="1"/>
</dbReference>
<keyword evidence="6" id="KW-1185">Reference proteome</keyword>
<dbReference type="PANTHER" id="PTHR44298">
    <property type="entry name" value="DNAJ HOMOLOG SUBFAMILY B MEMBER 11"/>
    <property type="match status" value="1"/>
</dbReference>
<comment type="caution">
    <text evidence="5">The sequence shown here is derived from an EMBL/GenBank/DDBJ whole genome shotgun (WGS) entry which is preliminary data.</text>
</comment>
<feature type="signal peptide" evidence="3">
    <location>
        <begin position="1"/>
        <end position="23"/>
    </location>
</feature>
<dbReference type="PROSITE" id="PS00636">
    <property type="entry name" value="DNAJ_1"/>
    <property type="match status" value="1"/>
</dbReference>
<dbReference type="Pfam" id="PF01556">
    <property type="entry name" value="DnaJ_C"/>
    <property type="match status" value="1"/>
</dbReference>
<reference evidence="5 6" key="1">
    <citation type="journal article" date="2017" name="Curr. Biol.">
        <title>The Evolution of Venom by Co-option of Single-Copy Genes.</title>
        <authorList>
            <person name="Martinson E.O."/>
            <person name="Mrinalini"/>
            <person name="Kelkar Y.D."/>
            <person name="Chang C.H."/>
            <person name="Werren J.H."/>
        </authorList>
    </citation>
    <scope>NUCLEOTIDE SEQUENCE [LARGE SCALE GENOMIC DNA]</scope>
    <source>
        <strain evidence="5 6">Alberta</strain>
        <tissue evidence="5">Whole body</tissue>
    </source>
</reference>
<dbReference type="Proteomes" id="UP000215335">
    <property type="component" value="Unassembled WGS sequence"/>
</dbReference>
<dbReference type="GO" id="GO:0051787">
    <property type="term" value="F:misfolded protein binding"/>
    <property type="evidence" value="ECO:0007669"/>
    <property type="project" value="TreeGrafter"/>
</dbReference>
<dbReference type="InterPro" id="IPR018253">
    <property type="entry name" value="DnaJ_domain_CS"/>
</dbReference>
<evidence type="ECO:0000256" key="1">
    <source>
        <dbReference type="ARBA" id="ARBA00022729"/>
    </source>
</evidence>
<dbReference type="FunFam" id="1.10.287.110:FF:000040">
    <property type="entry name" value="dnaJ homolog subfamily B member 11"/>
    <property type="match status" value="1"/>
</dbReference>
<protein>
    <recommendedName>
        <fullName evidence="4">J domain-containing protein</fullName>
    </recommendedName>
</protein>
<keyword evidence="2" id="KW-0325">Glycoprotein</keyword>
<dbReference type="Gene3D" id="1.10.287.110">
    <property type="entry name" value="DnaJ domain"/>
    <property type="match status" value="1"/>
</dbReference>
<dbReference type="FunFam" id="2.60.260.20:FF:000013">
    <property type="entry name" value="DnaJ subfamily B member 11"/>
    <property type="match status" value="1"/>
</dbReference>
<evidence type="ECO:0000313" key="5">
    <source>
        <dbReference type="EMBL" id="OXU21817.1"/>
    </source>
</evidence>
<dbReference type="InterPro" id="IPR008971">
    <property type="entry name" value="HSP40/DnaJ_pept-bd"/>
</dbReference>
<gene>
    <name evidence="5" type="ORF">TSAR_001849</name>
</gene>
<dbReference type="GO" id="GO:0051082">
    <property type="term" value="F:unfolded protein binding"/>
    <property type="evidence" value="ECO:0007669"/>
    <property type="project" value="InterPro"/>
</dbReference>
<evidence type="ECO:0000256" key="3">
    <source>
        <dbReference type="SAM" id="SignalP"/>
    </source>
</evidence>
<dbReference type="AlphaFoldDB" id="A0A232EU23"/>
<accession>A0A232EU23</accession>
<dbReference type="InterPro" id="IPR002939">
    <property type="entry name" value="DnaJ_C"/>
</dbReference>
<dbReference type="SMART" id="SM00271">
    <property type="entry name" value="DnaJ"/>
    <property type="match status" value="1"/>
</dbReference>
<dbReference type="GO" id="GO:0006457">
    <property type="term" value="P:protein folding"/>
    <property type="evidence" value="ECO:0007669"/>
    <property type="project" value="InterPro"/>
</dbReference>
<dbReference type="GO" id="GO:0005783">
    <property type="term" value="C:endoplasmic reticulum"/>
    <property type="evidence" value="ECO:0007669"/>
    <property type="project" value="TreeGrafter"/>
</dbReference>
<proteinExistence type="predicted"/>
<dbReference type="EMBL" id="NNAY01002204">
    <property type="protein sequence ID" value="OXU21817.1"/>
    <property type="molecule type" value="Genomic_DNA"/>
</dbReference>
<dbReference type="CDD" id="cd06257">
    <property type="entry name" value="DnaJ"/>
    <property type="match status" value="1"/>
</dbReference>
<dbReference type="SMR" id="A0A232EU23"/>